<dbReference type="Pfam" id="PF08478">
    <property type="entry name" value="POTRA_1"/>
    <property type="match status" value="1"/>
</dbReference>
<evidence type="ECO:0000313" key="8">
    <source>
        <dbReference type="EMBL" id="KKQ74547.1"/>
    </source>
</evidence>
<dbReference type="Proteomes" id="UP000034498">
    <property type="component" value="Unassembled WGS sequence"/>
</dbReference>
<evidence type="ECO:0000256" key="3">
    <source>
        <dbReference type="ARBA" id="ARBA00022692"/>
    </source>
</evidence>
<dbReference type="GO" id="GO:0051301">
    <property type="term" value="P:cell division"/>
    <property type="evidence" value="ECO:0007669"/>
    <property type="project" value="UniProtKB-KW"/>
</dbReference>
<protein>
    <submittedName>
        <fullName evidence="8">POTRA domain protein, FtsQ-type</fullName>
    </submittedName>
</protein>
<keyword evidence="3 6" id="KW-0812">Transmembrane</keyword>
<dbReference type="InterPro" id="IPR013685">
    <property type="entry name" value="POTRA_FtsQ_type"/>
</dbReference>
<dbReference type="PANTHER" id="PTHR37820:SF1">
    <property type="entry name" value="CELL DIVISION PROTEIN FTSQ"/>
    <property type="match status" value="1"/>
</dbReference>
<evidence type="ECO:0000256" key="4">
    <source>
        <dbReference type="ARBA" id="ARBA00022989"/>
    </source>
</evidence>
<evidence type="ECO:0000256" key="5">
    <source>
        <dbReference type="ARBA" id="ARBA00023306"/>
    </source>
</evidence>
<dbReference type="EMBL" id="LBUX01000002">
    <property type="protein sequence ID" value="KKQ74547.1"/>
    <property type="molecule type" value="Genomic_DNA"/>
</dbReference>
<feature type="transmembrane region" description="Helical" evidence="6">
    <location>
        <begin position="29"/>
        <end position="49"/>
    </location>
</feature>
<dbReference type="Gene3D" id="3.10.20.310">
    <property type="entry name" value="membrane protein fhac"/>
    <property type="match status" value="1"/>
</dbReference>
<organism evidence="8 9">
    <name type="scientific">Berkelbacteria bacterium GW2011_GWB1_38_5</name>
    <dbReference type="NCBI Taxonomy" id="1618336"/>
    <lineage>
        <taxon>Bacteria</taxon>
        <taxon>Candidatus Berkelbacteria</taxon>
    </lineage>
</organism>
<keyword evidence="5" id="KW-0131">Cell cycle</keyword>
<sequence length="251" mass="29288">MFLKNRDIFRSPKVFNPATEPSKSNIPKIVFFLLLFIIIAAGLWYILIFSSFFKIKNISVEGHQINNELDNIKGQNILLAKTADLKNEIINKYPEIQDVKIMRGFPDTLRIKIETFQPQIAWRTQDKIYLINSAGIIIKEVQESGNLPIVQDNKSLPVEIKQNVLSENFISFISELNNKFNQKTGFNIRWFEVDETFYQVESLVDQGWRIKFNTTRPVEDQLEALSVLLAKHKEEIKQYADVRVEGRVFYK</sequence>
<keyword evidence="1" id="KW-1003">Cell membrane</keyword>
<dbReference type="STRING" id="1618336.US94_C0002G0007"/>
<dbReference type="GO" id="GO:0005886">
    <property type="term" value="C:plasma membrane"/>
    <property type="evidence" value="ECO:0007669"/>
    <property type="project" value="TreeGrafter"/>
</dbReference>
<proteinExistence type="predicted"/>
<evidence type="ECO:0000256" key="1">
    <source>
        <dbReference type="ARBA" id="ARBA00022475"/>
    </source>
</evidence>
<dbReference type="InterPro" id="IPR050487">
    <property type="entry name" value="FtsQ_DivIB"/>
</dbReference>
<keyword evidence="2" id="KW-0132">Cell division</keyword>
<evidence type="ECO:0000313" key="9">
    <source>
        <dbReference type="Proteomes" id="UP000034498"/>
    </source>
</evidence>
<accession>A0A0G0K6S5</accession>
<feature type="domain" description="POTRA" evidence="7">
    <location>
        <begin position="57"/>
        <end position="114"/>
    </location>
</feature>
<evidence type="ECO:0000256" key="2">
    <source>
        <dbReference type="ARBA" id="ARBA00022618"/>
    </source>
</evidence>
<keyword evidence="6" id="KW-0472">Membrane</keyword>
<reference evidence="8 9" key="1">
    <citation type="journal article" date="2015" name="Nature">
        <title>rRNA introns, odd ribosomes, and small enigmatic genomes across a large radiation of phyla.</title>
        <authorList>
            <person name="Brown C.T."/>
            <person name="Hug L.A."/>
            <person name="Thomas B.C."/>
            <person name="Sharon I."/>
            <person name="Castelle C.J."/>
            <person name="Singh A."/>
            <person name="Wilkins M.J."/>
            <person name="Williams K.H."/>
            <person name="Banfield J.F."/>
        </authorList>
    </citation>
    <scope>NUCLEOTIDE SEQUENCE [LARGE SCALE GENOMIC DNA]</scope>
</reference>
<gene>
    <name evidence="8" type="ORF">US94_C0002G0007</name>
</gene>
<evidence type="ECO:0000256" key="6">
    <source>
        <dbReference type="SAM" id="Phobius"/>
    </source>
</evidence>
<keyword evidence="4 6" id="KW-1133">Transmembrane helix</keyword>
<name>A0A0G0K6S5_9BACT</name>
<comment type="caution">
    <text evidence="8">The sequence shown here is derived from an EMBL/GenBank/DDBJ whole genome shotgun (WGS) entry which is preliminary data.</text>
</comment>
<dbReference type="AlphaFoldDB" id="A0A0G0K6S5"/>
<dbReference type="PANTHER" id="PTHR37820">
    <property type="entry name" value="CELL DIVISION PROTEIN DIVIB"/>
    <property type="match status" value="1"/>
</dbReference>
<evidence type="ECO:0000259" key="7">
    <source>
        <dbReference type="Pfam" id="PF08478"/>
    </source>
</evidence>